<dbReference type="PROSITE" id="PS50977">
    <property type="entry name" value="HTH_TETR_2"/>
    <property type="match status" value="1"/>
</dbReference>
<dbReference type="InterPro" id="IPR001647">
    <property type="entry name" value="HTH_TetR"/>
</dbReference>
<evidence type="ECO:0000259" key="5">
    <source>
        <dbReference type="PROSITE" id="PS50977"/>
    </source>
</evidence>
<dbReference type="RefSeq" id="WP_307226856.1">
    <property type="nucleotide sequence ID" value="NZ_JAUSTT010000003.1"/>
</dbReference>
<evidence type="ECO:0000313" key="7">
    <source>
        <dbReference type="Proteomes" id="UP001223586"/>
    </source>
</evidence>
<dbReference type="Pfam" id="PF17922">
    <property type="entry name" value="TetR_C_17"/>
    <property type="match status" value="1"/>
</dbReference>
<accession>A0ABT9WP28</accession>
<dbReference type="PRINTS" id="PR00455">
    <property type="entry name" value="HTHTETR"/>
</dbReference>
<evidence type="ECO:0000256" key="2">
    <source>
        <dbReference type="ARBA" id="ARBA00023125"/>
    </source>
</evidence>
<organism evidence="6 7">
    <name type="scientific">Bacillus chungangensis</name>
    <dbReference type="NCBI Taxonomy" id="587633"/>
    <lineage>
        <taxon>Bacteria</taxon>
        <taxon>Bacillati</taxon>
        <taxon>Bacillota</taxon>
        <taxon>Bacilli</taxon>
        <taxon>Bacillales</taxon>
        <taxon>Bacillaceae</taxon>
        <taxon>Bacillus</taxon>
    </lineage>
</organism>
<evidence type="ECO:0000256" key="4">
    <source>
        <dbReference type="PROSITE-ProRule" id="PRU00335"/>
    </source>
</evidence>
<dbReference type="Gene3D" id="1.10.10.60">
    <property type="entry name" value="Homeodomain-like"/>
    <property type="match status" value="1"/>
</dbReference>
<dbReference type="SUPFAM" id="SSF48498">
    <property type="entry name" value="Tetracyclin repressor-like, C-terminal domain"/>
    <property type="match status" value="1"/>
</dbReference>
<dbReference type="Proteomes" id="UP001223586">
    <property type="component" value="Unassembled WGS sequence"/>
</dbReference>
<evidence type="ECO:0000256" key="1">
    <source>
        <dbReference type="ARBA" id="ARBA00023015"/>
    </source>
</evidence>
<keyword evidence="2 4" id="KW-0238">DNA-binding</keyword>
<dbReference type="InterPro" id="IPR041612">
    <property type="entry name" value="YfiR_C"/>
</dbReference>
<proteinExistence type="predicted"/>
<keyword evidence="7" id="KW-1185">Reference proteome</keyword>
<reference evidence="6 7" key="1">
    <citation type="submission" date="2023-07" db="EMBL/GenBank/DDBJ databases">
        <title>Genomic Encyclopedia of Type Strains, Phase IV (KMG-IV): sequencing the most valuable type-strain genomes for metagenomic binning, comparative biology and taxonomic classification.</title>
        <authorList>
            <person name="Goeker M."/>
        </authorList>
    </citation>
    <scope>NUCLEOTIDE SEQUENCE [LARGE SCALE GENOMIC DNA]</scope>
    <source>
        <strain evidence="6 7">DSM 23837</strain>
    </source>
</reference>
<comment type="caution">
    <text evidence="6">The sequence shown here is derived from an EMBL/GenBank/DDBJ whole genome shotgun (WGS) entry which is preliminary data.</text>
</comment>
<dbReference type="EMBL" id="JAUSTT010000003">
    <property type="protein sequence ID" value="MDQ0174957.1"/>
    <property type="molecule type" value="Genomic_DNA"/>
</dbReference>
<keyword evidence="1" id="KW-0805">Transcription regulation</keyword>
<dbReference type="PANTHER" id="PTHR47506:SF6">
    <property type="entry name" value="HTH-TYPE TRANSCRIPTIONAL REPRESSOR NEMR"/>
    <property type="match status" value="1"/>
</dbReference>
<name>A0ABT9WP28_9BACI</name>
<dbReference type="InterPro" id="IPR036271">
    <property type="entry name" value="Tet_transcr_reg_TetR-rel_C_sf"/>
</dbReference>
<dbReference type="Gene3D" id="1.10.357.10">
    <property type="entry name" value="Tetracycline Repressor, domain 2"/>
    <property type="match status" value="1"/>
</dbReference>
<dbReference type="SUPFAM" id="SSF46689">
    <property type="entry name" value="Homeodomain-like"/>
    <property type="match status" value="1"/>
</dbReference>
<evidence type="ECO:0000256" key="3">
    <source>
        <dbReference type="ARBA" id="ARBA00023163"/>
    </source>
</evidence>
<dbReference type="PANTHER" id="PTHR47506">
    <property type="entry name" value="TRANSCRIPTIONAL REGULATORY PROTEIN"/>
    <property type="match status" value="1"/>
</dbReference>
<feature type="domain" description="HTH tetR-type" evidence="5">
    <location>
        <begin position="11"/>
        <end position="71"/>
    </location>
</feature>
<protein>
    <submittedName>
        <fullName evidence="6">AcrR family transcriptional regulator</fullName>
    </submittedName>
</protein>
<feature type="DNA-binding region" description="H-T-H motif" evidence="4">
    <location>
        <begin position="34"/>
        <end position="53"/>
    </location>
</feature>
<keyword evidence="3" id="KW-0804">Transcription</keyword>
<evidence type="ECO:0000313" key="6">
    <source>
        <dbReference type="EMBL" id="MDQ0174957.1"/>
    </source>
</evidence>
<sequence>MAPRVSEDYKRKKKNQLLQAARDVFIKKGYTHATMQDIIDEAKVSRGALYSYFQNIEHVFIEVLQFDDQNSFQFFESANDSLIWKQMVNWIQLQKKVIETIDHSLLQARSEFFLSSNYKQNKANFPYVKERFDQATEVITAFIEKGVKQNEFQPRLSSGAIARFIIFFIDGLMLDTFQLGSERTNVEEQLEALEISLKRMLCPVNIKNVEER</sequence>
<dbReference type="InterPro" id="IPR009057">
    <property type="entry name" value="Homeodomain-like_sf"/>
</dbReference>
<dbReference type="Pfam" id="PF00440">
    <property type="entry name" value="TetR_N"/>
    <property type="match status" value="1"/>
</dbReference>
<gene>
    <name evidence="6" type="ORF">J2S08_000791</name>
</gene>